<protein>
    <recommendedName>
        <fullName evidence="3">Phage tail protein</fullName>
    </recommendedName>
</protein>
<evidence type="ECO:0008006" key="3">
    <source>
        <dbReference type="Google" id="ProtNLM"/>
    </source>
</evidence>
<gene>
    <name evidence="1" type="ORF">DFP87_104166</name>
</gene>
<dbReference type="Proteomes" id="UP000252124">
    <property type="component" value="Unassembled WGS sequence"/>
</dbReference>
<dbReference type="RefSeq" id="WP_088589127.1">
    <property type="nucleotide sequence ID" value="NZ_CADIJU010000002.1"/>
</dbReference>
<reference evidence="1 2" key="1">
    <citation type="submission" date="2018-06" db="EMBL/GenBank/DDBJ databases">
        <title>Genomic Encyclopedia of Type Strains, Phase III (KMG-III): the genomes of soil and plant-associated and newly described type strains.</title>
        <authorList>
            <person name="Whitman W."/>
        </authorList>
    </citation>
    <scope>NUCLEOTIDE SEQUENCE [LARGE SCALE GENOMIC DNA]</scope>
    <source>
        <strain evidence="1 2">CECT 7342</strain>
    </source>
</reference>
<organism evidence="1 2">
    <name type="scientific">Achromobacter marplatensis</name>
    <dbReference type="NCBI Taxonomy" id="470868"/>
    <lineage>
        <taxon>Bacteria</taxon>
        <taxon>Pseudomonadati</taxon>
        <taxon>Pseudomonadota</taxon>
        <taxon>Betaproteobacteria</taxon>
        <taxon>Burkholderiales</taxon>
        <taxon>Alcaligenaceae</taxon>
        <taxon>Achromobacter</taxon>
    </lineage>
</organism>
<evidence type="ECO:0000313" key="2">
    <source>
        <dbReference type="Proteomes" id="UP000252124"/>
    </source>
</evidence>
<proteinExistence type="predicted"/>
<evidence type="ECO:0000313" key="1">
    <source>
        <dbReference type="EMBL" id="RBP19830.1"/>
    </source>
</evidence>
<dbReference type="EMBL" id="QNRM01000004">
    <property type="protein sequence ID" value="RBP19830.1"/>
    <property type="molecule type" value="Genomic_DNA"/>
</dbReference>
<comment type="caution">
    <text evidence="1">The sequence shown here is derived from an EMBL/GenBank/DDBJ whole genome shotgun (WGS) entry which is preliminary data.</text>
</comment>
<dbReference type="GeneID" id="99729982"/>
<accession>A0ABX9GA24</accession>
<sequence>MQKIVFQTDNEGLLLFRSVANELDLTPGAFNIPYGAYEDEPPKPSSGKWPRRVDDAWVMVEDFRTTPVWVVETGASYSIGAVLDGAGGNVSYPGWGPLPDWLTQVEPVPSIPA</sequence>
<name>A0ABX9GA24_9BURK</name>
<keyword evidence="2" id="KW-1185">Reference proteome</keyword>